<accession>A0ABN0TD18</accession>
<dbReference type="Proteomes" id="UP001500416">
    <property type="component" value="Unassembled WGS sequence"/>
</dbReference>
<gene>
    <name evidence="1" type="ORF">GCM10010492_15600</name>
</gene>
<evidence type="ECO:0000313" key="1">
    <source>
        <dbReference type="EMBL" id="GAA0218539.1"/>
    </source>
</evidence>
<keyword evidence="2" id="KW-1185">Reference proteome</keyword>
<dbReference type="EMBL" id="BAAABU010000002">
    <property type="protein sequence ID" value="GAA0218539.1"/>
    <property type="molecule type" value="Genomic_DNA"/>
</dbReference>
<proteinExistence type="predicted"/>
<reference evidence="1 2" key="1">
    <citation type="journal article" date="2019" name="Int. J. Syst. Evol. Microbiol.">
        <title>The Global Catalogue of Microorganisms (GCM) 10K type strain sequencing project: providing services to taxonomists for standard genome sequencing and annotation.</title>
        <authorList>
            <consortium name="The Broad Institute Genomics Platform"/>
            <consortium name="The Broad Institute Genome Sequencing Center for Infectious Disease"/>
            <person name="Wu L."/>
            <person name="Ma J."/>
        </authorList>
    </citation>
    <scope>NUCLEOTIDE SEQUENCE [LARGE SCALE GENOMIC DNA]</scope>
    <source>
        <strain evidence="1 2">JCM 3380</strain>
    </source>
</reference>
<organism evidence="1 2">
    <name type="scientific">Saccharothrix mutabilis subsp. mutabilis</name>
    <dbReference type="NCBI Taxonomy" id="66855"/>
    <lineage>
        <taxon>Bacteria</taxon>
        <taxon>Bacillati</taxon>
        <taxon>Actinomycetota</taxon>
        <taxon>Actinomycetes</taxon>
        <taxon>Pseudonocardiales</taxon>
        <taxon>Pseudonocardiaceae</taxon>
        <taxon>Saccharothrix</taxon>
    </lineage>
</organism>
<protein>
    <submittedName>
        <fullName evidence="1">Uncharacterized protein</fullName>
    </submittedName>
</protein>
<sequence>MDMKLVAVAWARVVTDSGERHELDDVAAEFGVDLGEDDDG</sequence>
<name>A0ABN0TD18_9PSEU</name>
<evidence type="ECO:0000313" key="2">
    <source>
        <dbReference type="Proteomes" id="UP001500416"/>
    </source>
</evidence>
<comment type="caution">
    <text evidence="1">The sequence shown here is derived from an EMBL/GenBank/DDBJ whole genome shotgun (WGS) entry which is preliminary data.</text>
</comment>